<organism evidence="1 2">
    <name type="scientific">Fusobacterium ulcerans 12-1B</name>
    <dbReference type="NCBI Taxonomy" id="457404"/>
    <lineage>
        <taxon>Bacteria</taxon>
        <taxon>Fusobacteriati</taxon>
        <taxon>Fusobacteriota</taxon>
        <taxon>Fusobacteriia</taxon>
        <taxon>Fusobacteriales</taxon>
        <taxon>Fusobacteriaceae</taxon>
        <taxon>Fusobacterium</taxon>
    </lineage>
</organism>
<dbReference type="RefSeq" id="WP_008698245.1">
    <property type="nucleotide sequence ID" value="NZ_KE161009.1"/>
</dbReference>
<proteinExistence type="predicted"/>
<reference evidence="1 2" key="1">
    <citation type="submission" date="2012-07" db="EMBL/GenBank/DDBJ databases">
        <title>The Genome Sequence of Fusobacterium ulcerans 12_1B.</title>
        <authorList>
            <consortium name="The Broad Institute Genome Sequencing Platform"/>
            <person name="Earl A."/>
            <person name="Ward D."/>
            <person name="Feldgarden M."/>
            <person name="Gevers D."/>
            <person name="Strauss J."/>
            <person name="Ambrose C.E."/>
            <person name="Allen-Vercoe E."/>
            <person name="Walker B."/>
            <person name="Young S.K."/>
            <person name="Zeng Q."/>
            <person name="Gargeya S."/>
            <person name="Fitzgerald M."/>
            <person name="Haas B."/>
            <person name="Abouelleil A."/>
            <person name="Alvarado L."/>
            <person name="Arachchi H.M."/>
            <person name="Berlin A.M."/>
            <person name="Chapman S.B."/>
            <person name="Goldberg J."/>
            <person name="Griggs A."/>
            <person name="Gujja S."/>
            <person name="Hansen M."/>
            <person name="Howarth C."/>
            <person name="Imamovic A."/>
            <person name="Larimer J."/>
            <person name="McCowen C."/>
            <person name="Montmayeur A."/>
            <person name="Murphy C."/>
            <person name="Neiman D."/>
            <person name="Pearson M."/>
            <person name="Priest M."/>
            <person name="Roberts A."/>
            <person name="Saif S."/>
            <person name="Shea T."/>
            <person name="Sisk P."/>
            <person name="Sykes S."/>
            <person name="Wortman J."/>
            <person name="Nusbaum C."/>
            <person name="Birren B."/>
        </authorList>
    </citation>
    <scope>NUCLEOTIDE SEQUENCE [LARGE SCALE GENOMIC DNA]</scope>
    <source>
        <strain evidence="1 2">12_1B</strain>
    </source>
</reference>
<sequence length="361" mass="39774">MKLINSNILSDTKGITPIDFGRTLIVSTEKKLDYQTVTAAAEILGATASDKVYRKVETFFSGSSRVDSVDVVGETADVLTDGATLKSFLDEVKAKNTDVDTLFIMLDKFDSTLTPALCEWGLANYKFPVYTTTITEDIDTVTALAKSFNSEVIAFDGDENLDARVLGFMTTTVPGYLPWSWRELQGVTVNPRLATDQQKLLAANINFINQERRGLNVLIPGKTTFGEFIKNEWGKANMNDDMHIAVCNLLKSNDPLAHPGADLSAASRIDQAIFSVIIDYAGSDRKFIATWSEEEVTAGKTTRRAGDPKGWARTKTEYMENDIKEGKFVVEWAAMPRGECLRGEIKGLLSFNMDAITAGEE</sequence>
<protein>
    <submittedName>
        <fullName evidence="1">Uncharacterized protein</fullName>
    </submittedName>
</protein>
<evidence type="ECO:0000313" key="2">
    <source>
        <dbReference type="Proteomes" id="UP000003233"/>
    </source>
</evidence>
<dbReference type="HOGENOM" id="CLU_766747_0_0_0"/>
<gene>
    <name evidence="1" type="ORF">HMPREF0402_02517</name>
</gene>
<dbReference type="PATRIC" id="fig|457404.5.peg.2634"/>
<keyword evidence="2" id="KW-1185">Reference proteome</keyword>
<comment type="caution">
    <text evidence="1">The sequence shown here is derived from an EMBL/GenBank/DDBJ whole genome shotgun (WGS) entry which is preliminary data.</text>
</comment>
<accession>H1PVS4</accession>
<evidence type="ECO:0000313" key="1">
    <source>
        <dbReference type="EMBL" id="EHO79778.1"/>
    </source>
</evidence>
<dbReference type="BioCyc" id="FSP457404-HMP:GTSQ-2543-MONOMER"/>
<dbReference type="Proteomes" id="UP000003233">
    <property type="component" value="Unassembled WGS sequence"/>
</dbReference>
<name>H1PVS4_9FUSO</name>
<dbReference type="AlphaFoldDB" id="H1PVS4"/>
<dbReference type="EMBL" id="AGWJ02000023">
    <property type="protein sequence ID" value="EHO79778.1"/>
    <property type="molecule type" value="Genomic_DNA"/>
</dbReference>